<reference evidence="9 10" key="1">
    <citation type="submission" date="2023-09" db="EMBL/GenBank/DDBJ databases">
        <authorList>
            <person name="Wang M."/>
        </authorList>
    </citation>
    <scope>NUCLEOTIDE SEQUENCE [LARGE SCALE GENOMIC DNA]</scope>
    <source>
        <strain evidence="9">GT-2023</strain>
        <tissue evidence="9">Liver</tissue>
    </source>
</reference>
<feature type="region of interest" description="Disordered" evidence="7">
    <location>
        <begin position="735"/>
        <end position="770"/>
    </location>
</feature>
<dbReference type="InterPro" id="IPR025307">
    <property type="entry name" value="FIIND_dom"/>
</dbReference>
<protein>
    <recommendedName>
        <fullName evidence="8">FIIND domain-containing protein</fullName>
    </recommendedName>
</protein>
<dbReference type="Gene3D" id="1.10.533.10">
    <property type="entry name" value="Death Domain, Fas"/>
    <property type="match status" value="1"/>
</dbReference>
<dbReference type="Gene3D" id="1.20.58.60">
    <property type="match status" value="2"/>
</dbReference>
<evidence type="ECO:0000256" key="5">
    <source>
        <dbReference type="ARBA" id="ARBA00022859"/>
    </source>
</evidence>
<keyword evidence="6" id="KW-0175">Coiled coil</keyword>
<evidence type="ECO:0000313" key="9">
    <source>
        <dbReference type="EMBL" id="KAL1270471.1"/>
    </source>
</evidence>
<evidence type="ECO:0000313" key="10">
    <source>
        <dbReference type="Proteomes" id="UP001558613"/>
    </source>
</evidence>
<dbReference type="SUPFAM" id="SSF46966">
    <property type="entry name" value="Spectrin repeat"/>
    <property type="match status" value="1"/>
</dbReference>
<dbReference type="PROSITE" id="PS51830">
    <property type="entry name" value="FIIND"/>
    <property type="match status" value="1"/>
</dbReference>
<keyword evidence="3" id="KW-0963">Cytoplasm</keyword>
<evidence type="ECO:0000259" key="8">
    <source>
        <dbReference type="PROSITE" id="PS51830"/>
    </source>
</evidence>
<dbReference type="Pfam" id="PF23679">
    <property type="entry name" value="UPA-FIIND"/>
    <property type="match status" value="1"/>
</dbReference>
<dbReference type="PANTHER" id="PTHR46985">
    <property type="entry name" value="NACHT, LRR AND PYD DOMAINS-CONTAINING PROTEIN 1"/>
    <property type="match status" value="1"/>
</dbReference>
<evidence type="ECO:0000256" key="3">
    <source>
        <dbReference type="ARBA" id="ARBA00022490"/>
    </source>
</evidence>
<feature type="domain" description="FIIND" evidence="8">
    <location>
        <begin position="121"/>
        <end position="388"/>
    </location>
</feature>
<name>A0ABR3N0X1_9TELE</name>
<dbReference type="InterPro" id="IPR051249">
    <property type="entry name" value="NLRP_Inflammasome"/>
</dbReference>
<feature type="coiled-coil region" evidence="6">
    <location>
        <begin position="491"/>
        <end position="518"/>
    </location>
</feature>
<sequence length="790" mass="91164">PPVSYLVALNDKLQMNAEKVERNISETIQNLNKDIRKINEGRLPLYQRDINKAILDSLELLNTLDEDAAEAFRLQHPQSEMIEKDMKHLRENVMKLREEHDRIYNCSTSISWGKTTDKKLGDSEWEVERPSEITTDSNTKYSISSSAGQHECSETGLRWQSSSDVSLEYRFADWESLSKVYEELHAMWAFDRHQCNLWHTGGNSATSLHLYSASSPVDAVKALYMKDGTVTLERCELSGLHAKLLNPTTAFVGVVANQSELPLKFHCETLIYRNRKSSLNLHVYLIVKDQKLKKDVEEKEKKNMEILKPIPDEVLTMDDSYTLKTSCGSKIKPSSLKMTPGKTNFFDLHLQDAKECVELSIETKEGHKIWEVNIESDEFNINSSGVNRSVMVLQWWRHLIAAIEQSAATPLKTPLPRIKSQKSADTDTTQKKGKCKKGEGAVFVEKHRAELIRKVSLVEPIADDMKDQIGDEKYQTILKCRDSTNQLATLIGKLESNADKVEKNIIEAEQNLNRDIRKINEGRLPLYQEVTNKAILDSLELLNTLDEDAAEASRLQHPQSEMIEKEIICCEYGFVDDSCFSPQWESMKQLRVRVMKLREEHDRIYNFPQSKQVSTWVDTMIDEKLSYLNNKGFGQDLLTIESELEEHSIFHSEVEALTLHITGERKDDFDDQQAKYNKLLESSTARQKNLLSLRDYIRRCCDVLYWMEQQAEERFAYDWSDNNLDYPARKRQYELTESQEQRNQPEGTSSHKRGILKGPPTEHPITADRRCHNWQISSDLTQKEFKGERT</sequence>
<keyword evidence="10" id="KW-1185">Reference proteome</keyword>
<feature type="non-terminal residue" evidence="9">
    <location>
        <position position="1"/>
    </location>
</feature>
<keyword evidence="4" id="KW-0399">Innate immunity</keyword>
<feature type="compositionally biased region" description="Polar residues" evidence="7">
    <location>
        <begin position="735"/>
        <end position="748"/>
    </location>
</feature>
<evidence type="ECO:0000256" key="6">
    <source>
        <dbReference type="SAM" id="Coils"/>
    </source>
</evidence>
<accession>A0ABR3N0X1</accession>
<comment type="caution">
    <text evidence="9">The sequence shown here is derived from an EMBL/GenBank/DDBJ whole genome shotgun (WGS) entry which is preliminary data.</text>
</comment>
<evidence type="ECO:0000256" key="7">
    <source>
        <dbReference type="SAM" id="MobiDB-lite"/>
    </source>
</evidence>
<evidence type="ECO:0000256" key="1">
    <source>
        <dbReference type="ARBA" id="ARBA00004514"/>
    </source>
</evidence>
<evidence type="ECO:0000256" key="4">
    <source>
        <dbReference type="ARBA" id="ARBA00022588"/>
    </source>
</evidence>
<comment type="similarity">
    <text evidence="2">Belongs to the plakin or cytolinker family.</text>
</comment>
<keyword evidence="5" id="KW-0391">Immunity</keyword>
<organism evidence="9 10">
    <name type="scientific">Cirrhinus molitorella</name>
    <name type="common">mud carp</name>
    <dbReference type="NCBI Taxonomy" id="172907"/>
    <lineage>
        <taxon>Eukaryota</taxon>
        <taxon>Metazoa</taxon>
        <taxon>Chordata</taxon>
        <taxon>Craniata</taxon>
        <taxon>Vertebrata</taxon>
        <taxon>Euteleostomi</taxon>
        <taxon>Actinopterygii</taxon>
        <taxon>Neopterygii</taxon>
        <taxon>Teleostei</taxon>
        <taxon>Ostariophysi</taxon>
        <taxon>Cypriniformes</taxon>
        <taxon>Cyprinidae</taxon>
        <taxon>Labeoninae</taxon>
        <taxon>Labeonini</taxon>
        <taxon>Cirrhinus</taxon>
    </lineage>
</organism>
<proteinExistence type="inferred from homology"/>
<dbReference type="Pfam" id="PF13553">
    <property type="entry name" value="FIIND"/>
    <property type="match status" value="1"/>
</dbReference>
<dbReference type="InterPro" id="IPR011029">
    <property type="entry name" value="DEATH-like_dom_sf"/>
</dbReference>
<evidence type="ECO:0000256" key="2">
    <source>
        <dbReference type="ARBA" id="ARBA00009109"/>
    </source>
</evidence>
<comment type="subcellular location">
    <subcellularLocation>
        <location evidence="1">Cytoplasm</location>
        <location evidence="1">Cytosol</location>
    </subcellularLocation>
</comment>
<dbReference type="InterPro" id="IPR055419">
    <property type="entry name" value="Spectrin_PEPL/EVPL"/>
</dbReference>
<dbReference type="PANTHER" id="PTHR46985:SF2">
    <property type="entry name" value="APOPTOSIS-ASSOCIATED SPECK-LIKE PROTEIN CONTAINING A CARD"/>
    <property type="match status" value="1"/>
</dbReference>
<dbReference type="EMBL" id="JAYMGO010000007">
    <property type="protein sequence ID" value="KAL1270471.1"/>
    <property type="molecule type" value="Genomic_DNA"/>
</dbReference>
<dbReference type="Proteomes" id="UP001558613">
    <property type="component" value="Unassembled WGS sequence"/>
</dbReference>
<gene>
    <name evidence="9" type="ORF">QQF64_029487</name>
</gene>
<dbReference type="Pfam" id="PF23160">
    <property type="entry name" value="Spectrin_1st_PEPL"/>
    <property type="match status" value="2"/>
</dbReference>